<sequence length="295" mass="31594">MPVVEPLGATVPGVAHHLDEINGVPLHHVTAGDAGTPVLLIHGWPETWYAFHRLIPLLADHHRVIAVDLRGFGDSGTDAPAYDQASHVQDLHLLVERLDLGPVHLVCQDISGGIGFRLASTHPEDVLSLTGIETTLAGFGFELLADVLHGGSWHVSFLGTPGIASLLLPGRERELIAEWAYPLMTGPAGGIDPGTIEEFVRTYSRDDAWRGTEGLYRELFVDEGATRALAEEHPLTMPVLAVDGVNRPFTANTFGQVVAGELSAVVIDDVGHLVAQEAPEALAEALLHFISGVER</sequence>
<dbReference type="AlphaFoldDB" id="A0A5Q2MHS7"/>
<keyword evidence="4" id="KW-1185">Reference proteome</keyword>
<dbReference type="InterPro" id="IPR000073">
    <property type="entry name" value="AB_hydrolase_1"/>
</dbReference>
<evidence type="ECO:0000313" key="3">
    <source>
        <dbReference type="EMBL" id="QGG40612.1"/>
    </source>
</evidence>
<keyword evidence="1 3" id="KW-0378">Hydrolase</keyword>
<dbReference type="Pfam" id="PF00561">
    <property type="entry name" value="Abhydrolase_1"/>
    <property type="match status" value="1"/>
</dbReference>
<dbReference type="Proteomes" id="UP000392064">
    <property type="component" value="Chromosome"/>
</dbReference>
<protein>
    <submittedName>
        <fullName evidence="3">Alpha/beta fold hydrolase</fullName>
    </submittedName>
</protein>
<dbReference type="PRINTS" id="PR00412">
    <property type="entry name" value="EPOXHYDRLASE"/>
</dbReference>
<dbReference type="RefSeq" id="WP_153651883.1">
    <property type="nucleotide sequence ID" value="NZ_CP045737.1"/>
</dbReference>
<dbReference type="PANTHER" id="PTHR43329">
    <property type="entry name" value="EPOXIDE HYDROLASE"/>
    <property type="match status" value="1"/>
</dbReference>
<dbReference type="EMBL" id="CP045737">
    <property type="protein sequence ID" value="QGG40612.1"/>
    <property type="molecule type" value="Genomic_DNA"/>
</dbReference>
<dbReference type="InterPro" id="IPR029058">
    <property type="entry name" value="AB_hydrolase_fold"/>
</dbReference>
<gene>
    <name evidence="3" type="ORF">GEV26_04090</name>
</gene>
<feature type="domain" description="AB hydrolase-1" evidence="2">
    <location>
        <begin position="37"/>
        <end position="134"/>
    </location>
</feature>
<accession>A0A5Q2MHS7</accession>
<reference evidence="3 4" key="1">
    <citation type="submission" date="2019-11" db="EMBL/GenBank/DDBJ databases">
        <authorList>
            <person name="Li J."/>
        </authorList>
    </citation>
    <scope>NUCLEOTIDE SEQUENCE [LARGE SCALE GENOMIC DNA]</scope>
    <source>
        <strain evidence="3 4">MF47</strain>
    </source>
</reference>
<organism evidence="3 4">
    <name type="scientific">Aeromicrobium yanjiei</name>
    <dbReference type="NCBI Taxonomy" id="2662028"/>
    <lineage>
        <taxon>Bacteria</taxon>
        <taxon>Bacillati</taxon>
        <taxon>Actinomycetota</taxon>
        <taxon>Actinomycetes</taxon>
        <taxon>Propionibacteriales</taxon>
        <taxon>Nocardioidaceae</taxon>
        <taxon>Aeromicrobium</taxon>
    </lineage>
</organism>
<name>A0A5Q2MHS7_9ACTN</name>
<evidence type="ECO:0000313" key="4">
    <source>
        <dbReference type="Proteomes" id="UP000392064"/>
    </source>
</evidence>
<proteinExistence type="predicted"/>
<dbReference type="Gene3D" id="3.40.50.1820">
    <property type="entry name" value="alpha/beta hydrolase"/>
    <property type="match status" value="1"/>
</dbReference>
<dbReference type="InterPro" id="IPR000639">
    <property type="entry name" value="Epox_hydrolase-like"/>
</dbReference>
<dbReference type="KEGG" id="aef:GEV26_04090"/>
<evidence type="ECO:0000259" key="2">
    <source>
        <dbReference type="Pfam" id="PF00561"/>
    </source>
</evidence>
<dbReference type="SUPFAM" id="SSF53474">
    <property type="entry name" value="alpha/beta-Hydrolases"/>
    <property type="match status" value="1"/>
</dbReference>
<evidence type="ECO:0000256" key="1">
    <source>
        <dbReference type="ARBA" id="ARBA00022801"/>
    </source>
</evidence>
<dbReference type="GO" id="GO:0016787">
    <property type="term" value="F:hydrolase activity"/>
    <property type="evidence" value="ECO:0007669"/>
    <property type="project" value="UniProtKB-KW"/>
</dbReference>